<dbReference type="GO" id="GO:0008379">
    <property type="term" value="F:thioredoxin peroxidase activity"/>
    <property type="evidence" value="ECO:0007669"/>
    <property type="project" value="TreeGrafter"/>
</dbReference>
<gene>
    <name evidence="14" type="ORF">BRCON_2328</name>
</gene>
<evidence type="ECO:0000256" key="10">
    <source>
        <dbReference type="ARBA" id="ARBA00038489"/>
    </source>
</evidence>
<dbReference type="PANTHER" id="PTHR42801">
    <property type="entry name" value="THIOREDOXIN-DEPENDENT PEROXIDE REDUCTASE"/>
    <property type="match status" value="1"/>
</dbReference>
<evidence type="ECO:0000256" key="4">
    <source>
        <dbReference type="ARBA" id="ARBA00022559"/>
    </source>
</evidence>
<comment type="catalytic activity">
    <reaction evidence="11">
        <text>a hydroperoxide + [thioredoxin]-dithiol = an alcohol + [thioredoxin]-disulfide + H2O</text>
        <dbReference type="Rhea" id="RHEA:62620"/>
        <dbReference type="Rhea" id="RHEA-COMP:10698"/>
        <dbReference type="Rhea" id="RHEA-COMP:10700"/>
        <dbReference type="ChEBI" id="CHEBI:15377"/>
        <dbReference type="ChEBI" id="CHEBI:29950"/>
        <dbReference type="ChEBI" id="CHEBI:30879"/>
        <dbReference type="ChEBI" id="CHEBI:35924"/>
        <dbReference type="ChEBI" id="CHEBI:50058"/>
        <dbReference type="EC" id="1.11.1.24"/>
    </reaction>
</comment>
<evidence type="ECO:0000256" key="12">
    <source>
        <dbReference type="PIRSR" id="PIRSR000239-1"/>
    </source>
</evidence>
<dbReference type="InterPro" id="IPR013766">
    <property type="entry name" value="Thioredoxin_domain"/>
</dbReference>
<dbReference type="EMBL" id="CP030759">
    <property type="protein sequence ID" value="AXA37105.1"/>
    <property type="molecule type" value="Genomic_DNA"/>
</dbReference>
<evidence type="ECO:0000256" key="11">
    <source>
        <dbReference type="ARBA" id="ARBA00049091"/>
    </source>
</evidence>
<evidence type="ECO:0000256" key="8">
    <source>
        <dbReference type="ARBA" id="ARBA00023284"/>
    </source>
</evidence>
<dbReference type="PROSITE" id="PS51352">
    <property type="entry name" value="THIOREDOXIN_2"/>
    <property type="match status" value="1"/>
</dbReference>
<comment type="similarity">
    <text evidence="10">Belongs to the peroxiredoxin family. BCP/PrxQ subfamily.</text>
</comment>
<evidence type="ECO:0000256" key="2">
    <source>
        <dbReference type="ARBA" id="ARBA00011245"/>
    </source>
</evidence>
<dbReference type="CDD" id="cd03017">
    <property type="entry name" value="PRX_BCP"/>
    <property type="match status" value="1"/>
</dbReference>
<dbReference type="KEGG" id="schv:BRCON_2328"/>
<evidence type="ECO:0000259" key="13">
    <source>
        <dbReference type="PROSITE" id="PS51352"/>
    </source>
</evidence>
<dbReference type="Proteomes" id="UP000262583">
    <property type="component" value="Chromosome"/>
</dbReference>
<name>A0A2Z4Y9P0_SUMC1</name>
<dbReference type="Gene3D" id="3.40.30.10">
    <property type="entry name" value="Glutaredoxin"/>
    <property type="match status" value="1"/>
</dbReference>
<comment type="subunit">
    <text evidence="2">Monomer.</text>
</comment>
<keyword evidence="6" id="KW-0560">Oxidoreductase</keyword>
<comment type="function">
    <text evidence="1">Thiol-specific peroxidase that catalyzes the reduction of hydrogen peroxide and organic hydroperoxides to water and alcohols, respectively. Plays a role in cell protection against oxidative stress by detoxifying peroxides and as sensor of hydrogen peroxide-mediated signaling events.</text>
</comment>
<protein>
    <recommendedName>
        <fullName evidence="3">thioredoxin-dependent peroxiredoxin</fullName>
        <ecNumber evidence="3">1.11.1.24</ecNumber>
    </recommendedName>
    <alternativeName>
        <fullName evidence="9">Thioredoxin peroxidase</fullName>
    </alternativeName>
</protein>
<keyword evidence="7" id="KW-1015">Disulfide bond</keyword>
<dbReference type="Pfam" id="PF00578">
    <property type="entry name" value="AhpC-TSA"/>
    <property type="match status" value="1"/>
</dbReference>
<dbReference type="GO" id="GO:0045454">
    <property type="term" value="P:cell redox homeostasis"/>
    <property type="evidence" value="ECO:0007669"/>
    <property type="project" value="TreeGrafter"/>
</dbReference>
<dbReference type="GO" id="GO:0034599">
    <property type="term" value="P:cellular response to oxidative stress"/>
    <property type="evidence" value="ECO:0007669"/>
    <property type="project" value="TreeGrafter"/>
</dbReference>
<dbReference type="InterPro" id="IPR050924">
    <property type="entry name" value="Peroxiredoxin_BCP/PrxQ"/>
</dbReference>
<dbReference type="PANTHER" id="PTHR42801:SF4">
    <property type="entry name" value="AHPC_TSA FAMILY PROTEIN"/>
    <property type="match status" value="1"/>
</dbReference>
<dbReference type="InterPro" id="IPR024706">
    <property type="entry name" value="Peroxiredoxin_AhpC-typ"/>
</dbReference>
<dbReference type="EC" id="1.11.1.24" evidence="3"/>
<keyword evidence="8" id="KW-0676">Redox-active center</keyword>
<sequence length="156" mass="17617">MTVQEGAIAPDFTLLASNGKNVSLSDFRGKWVVLYFYPKDDTSGCTREACSFRDNIKKLESLGAVVIGVSPDDLKSHDRFINKYSLPFLLLSDPDHKVAELYGVWKEKNMYGRKIMGIQRSTFLIAPDGRLHKAWRKVKVDTHVDEVLDELKLVAA</sequence>
<reference evidence="14 15" key="1">
    <citation type="submission" date="2018-05" db="EMBL/GenBank/DDBJ databases">
        <title>A metagenomic window into the 2 km-deep terrestrial subsurface aquifer revealed taxonomically and functionally diverse microbial community comprising novel uncultured bacterial lineages.</title>
        <authorList>
            <person name="Kadnikov V.V."/>
            <person name="Mardanov A.V."/>
            <person name="Beletsky A.V."/>
            <person name="Banks D."/>
            <person name="Pimenov N.V."/>
            <person name="Frank Y.A."/>
            <person name="Karnachuk O.V."/>
            <person name="Ravin N.V."/>
        </authorList>
    </citation>
    <scope>NUCLEOTIDE SEQUENCE [LARGE SCALE GENOMIC DNA]</scope>
    <source>
        <strain evidence="14">BY</strain>
    </source>
</reference>
<feature type="domain" description="Thioredoxin" evidence="13">
    <location>
        <begin position="3"/>
        <end position="156"/>
    </location>
</feature>
<dbReference type="AlphaFoldDB" id="A0A2Z4Y9P0"/>
<dbReference type="SUPFAM" id="SSF52833">
    <property type="entry name" value="Thioredoxin-like"/>
    <property type="match status" value="1"/>
</dbReference>
<evidence type="ECO:0000256" key="5">
    <source>
        <dbReference type="ARBA" id="ARBA00022862"/>
    </source>
</evidence>
<evidence type="ECO:0000256" key="1">
    <source>
        <dbReference type="ARBA" id="ARBA00003330"/>
    </source>
</evidence>
<evidence type="ECO:0000256" key="9">
    <source>
        <dbReference type="ARBA" id="ARBA00032824"/>
    </source>
</evidence>
<dbReference type="InterPro" id="IPR036249">
    <property type="entry name" value="Thioredoxin-like_sf"/>
</dbReference>
<evidence type="ECO:0000256" key="3">
    <source>
        <dbReference type="ARBA" id="ARBA00013017"/>
    </source>
</evidence>
<feature type="active site" description="Cysteine sulfenic acid (-SOH) intermediate; for peroxidase activity" evidence="12">
    <location>
        <position position="45"/>
    </location>
</feature>
<dbReference type="FunFam" id="3.40.30.10:FF:000007">
    <property type="entry name" value="Thioredoxin-dependent thiol peroxidase"/>
    <property type="match status" value="1"/>
</dbReference>
<dbReference type="GO" id="GO:0005737">
    <property type="term" value="C:cytoplasm"/>
    <property type="evidence" value="ECO:0007669"/>
    <property type="project" value="TreeGrafter"/>
</dbReference>
<keyword evidence="5" id="KW-0049">Antioxidant</keyword>
<evidence type="ECO:0000313" key="15">
    <source>
        <dbReference type="Proteomes" id="UP000262583"/>
    </source>
</evidence>
<proteinExistence type="inferred from homology"/>
<evidence type="ECO:0000256" key="7">
    <source>
        <dbReference type="ARBA" id="ARBA00023157"/>
    </source>
</evidence>
<dbReference type="NCBIfam" id="NF006960">
    <property type="entry name" value="PRK09437.1"/>
    <property type="match status" value="1"/>
</dbReference>
<evidence type="ECO:0000256" key="6">
    <source>
        <dbReference type="ARBA" id="ARBA00023002"/>
    </source>
</evidence>
<dbReference type="InterPro" id="IPR000866">
    <property type="entry name" value="AhpC/TSA"/>
</dbReference>
<keyword evidence="4 14" id="KW-0575">Peroxidase</keyword>
<dbReference type="PIRSF" id="PIRSF000239">
    <property type="entry name" value="AHPC"/>
    <property type="match status" value="1"/>
</dbReference>
<organism evidence="14 15">
    <name type="scientific">Sumerlaea chitinivorans</name>
    <dbReference type="NCBI Taxonomy" id="2250252"/>
    <lineage>
        <taxon>Bacteria</taxon>
        <taxon>Candidatus Sumerlaeota</taxon>
        <taxon>Candidatus Sumerlaeia</taxon>
        <taxon>Candidatus Sumerlaeales</taxon>
        <taxon>Candidatus Sumerlaeaceae</taxon>
        <taxon>Candidatus Sumerlaea</taxon>
    </lineage>
</organism>
<accession>A0A2Z4Y9P0</accession>
<evidence type="ECO:0000313" key="14">
    <source>
        <dbReference type="EMBL" id="AXA37105.1"/>
    </source>
</evidence>